<evidence type="ECO:0000259" key="7">
    <source>
        <dbReference type="Pfam" id="PF01432"/>
    </source>
</evidence>
<sequence>MLSEAKKTKSKDNFKWHSKSTLPKTPVIKETWDLKGLYYKSGKDPQIEVDIKAAELAYTNFSKKWSARDFLASATALKQALTEYEELAGLPEVGRPGRYFSLRQSLNVNDADANRQLSLLSKRLRKASDQILFFSLKLGKAPPDLQKRYLADETLTHFHYFLEQLWLGAKYHLSEAEEKIIRLKSRQSSGMWADAVEKIISNRQIVWKGKPLHLPVALETLELLKTKDKIALWDKLMTEMEKVGEMAEHEMNAIILDARGEDELRGYKKPYSATALAYEDDEKSIENLTHAVRTRGYKLSREFYKLKASYHKVPALHYVQKYETIGRELNISFKEAVDICRDVFYSVKEEYGVVFDTMLKRGQIDVFSQGGKRGGAFMSSDVGHPTHVFLNHVSNFKSLETLAHEMGHAIHAERSKKQTSFYEGHSIITAETASTLFENLVFDAVFNTVSDRDKLTLLHDRITRDIATIERQVAFFDCELEMHNTIEQKGAMESKEMAECMQKHLKAYLGAGVLVEPKDGYSYVYIPHLRYGFYVYSYAYGILMSTIMANHYKADHSYVEQIDQFLSAGGSASVGDIFKSIGIDTKREDTFLKALDNQAKDIATFKQMLKKFK</sequence>
<dbReference type="Gene3D" id="1.10.1370.20">
    <property type="entry name" value="Oligoendopeptidase f, C-terminal domain"/>
    <property type="match status" value="1"/>
</dbReference>
<keyword evidence="4 6" id="KW-0862">Zinc</keyword>
<protein>
    <recommendedName>
        <fullName evidence="7">Peptidase M3A/M3B catalytic domain-containing protein</fullName>
    </recommendedName>
</protein>
<dbReference type="Gene3D" id="1.20.140.70">
    <property type="entry name" value="Oligopeptidase f, N-terminal domain"/>
    <property type="match status" value="1"/>
</dbReference>
<dbReference type="EMBL" id="MFMS01000002">
    <property type="protein sequence ID" value="OGG86133.1"/>
    <property type="molecule type" value="Genomic_DNA"/>
</dbReference>
<dbReference type="Pfam" id="PF01432">
    <property type="entry name" value="Peptidase_M3"/>
    <property type="match status" value="1"/>
</dbReference>
<dbReference type="GO" id="GO:0006508">
    <property type="term" value="P:proteolysis"/>
    <property type="evidence" value="ECO:0007669"/>
    <property type="project" value="UniProtKB-KW"/>
</dbReference>
<dbReference type="InterPro" id="IPR042088">
    <property type="entry name" value="OligoPept_F_C"/>
</dbReference>
<comment type="cofactor">
    <cofactor evidence="6">
        <name>Zn(2+)</name>
        <dbReference type="ChEBI" id="CHEBI:29105"/>
    </cofactor>
    <text evidence="6">Binds 1 zinc ion.</text>
</comment>
<dbReference type="GO" id="GO:0006518">
    <property type="term" value="P:peptide metabolic process"/>
    <property type="evidence" value="ECO:0007669"/>
    <property type="project" value="TreeGrafter"/>
</dbReference>
<evidence type="ECO:0000256" key="5">
    <source>
        <dbReference type="ARBA" id="ARBA00023049"/>
    </source>
</evidence>
<keyword evidence="1 6" id="KW-0645">Protease</keyword>
<dbReference type="GO" id="GO:0004222">
    <property type="term" value="F:metalloendopeptidase activity"/>
    <property type="evidence" value="ECO:0007669"/>
    <property type="project" value="InterPro"/>
</dbReference>
<evidence type="ECO:0000313" key="9">
    <source>
        <dbReference type="Proteomes" id="UP000177395"/>
    </source>
</evidence>
<evidence type="ECO:0000256" key="2">
    <source>
        <dbReference type="ARBA" id="ARBA00022723"/>
    </source>
</evidence>
<proteinExistence type="inferred from homology"/>
<reference evidence="8 9" key="1">
    <citation type="journal article" date="2016" name="Nat. Commun.">
        <title>Thousands of microbial genomes shed light on interconnected biogeochemical processes in an aquifer system.</title>
        <authorList>
            <person name="Anantharaman K."/>
            <person name="Brown C.T."/>
            <person name="Hug L.A."/>
            <person name="Sharon I."/>
            <person name="Castelle C.J."/>
            <person name="Probst A.J."/>
            <person name="Thomas B.C."/>
            <person name="Singh A."/>
            <person name="Wilkins M.J."/>
            <person name="Karaoz U."/>
            <person name="Brodie E.L."/>
            <person name="Williams K.H."/>
            <person name="Hubbard S.S."/>
            <person name="Banfield J.F."/>
        </authorList>
    </citation>
    <scope>NUCLEOTIDE SEQUENCE [LARGE SCALE GENOMIC DNA]</scope>
</reference>
<keyword evidence="5 6" id="KW-0482">Metalloprotease</keyword>
<evidence type="ECO:0000313" key="8">
    <source>
        <dbReference type="EMBL" id="OGG86133.1"/>
    </source>
</evidence>
<feature type="domain" description="Peptidase M3A/M3B catalytic" evidence="7">
    <location>
        <begin position="322"/>
        <end position="595"/>
    </location>
</feature>
<dbReference type="AlphaFoldDB" id="A0A1F6FJV8"/>
<accession>A0A1F6FJV8</accession>
<keyword evidence="3 6" id="KW-0378">Hydrolase</keyword>
<evidence type="ECO:0000256" key="6">
    <source>
        <dbReference type="RuleBase" id="RU003435"/>
    </source>
</evidence>
<dbReference type="GO" id="GO:0046872">
    <property type="term" value="F:metal ion binding"/>
    <property type="evidence" value="ECO:0007669"/>
    <property type="project" value="UniProtKB-UniRule"/>
</dbReference>
<dbReference type="InterPro" id="IPR001567">
    <property type="entry name" value="Pept_M3A_M3B_dom"/>
</dbReference>
<name>A0A1F6FJV8_9BACT</name>
<evidence type="ECO:0000256" key="1">
    <source>
        <dbReference type="ARBA" id="ARBA00022670"/>
    </source>
</evidence>
<dbReference type="Proteomes" id="UP000177395">
    <property type="component" value="Unassembled WGS sequence"/>
</dbReference>
<dbReference type="PANTHER" id="PTHR11804">
    <property type="entry name" value="PROTEASE M3 THIMET OLIGOPEPTIDASE-RELATED"/>
    <property type="match status" value="1"/>
</dbReference>
<organism evidence="8 9">
    <name type="scientific">Candidatus Kaiserbacteria bacterium RIFOXYB1_FULL_46_14</name>
    <dbReference type="NCBI Taxonomy" id="1798531"/>
    <lineage>
        <taxon>Bacteria</taxon>
        <taxon>Candidatus Kaiseribacteriota</taxon>
    </lineage>
</organism>
<evidence type="ECO:0000256" key="4">
    <source>
        <dbReference type="ARBA" id="ARBA00022833"/>
    </source>
</evidence>
<dbReference type="STRING" id="1798531.A2392_01580"/>
<gene>
    <name evidence="8" type="ORF">A2392_01580</name>
</gene>
<comment type="caution">
    <text evidence="8">The sequence shown here is derived from an EMBL/GenBank/DDBJ whole genome shotgun (WGS) entry which is preliminary data.</text>
</comment>
<dbReference type="PANTHER" id="PTHR11804:SF84">
    <property type="entry name" value="SACCHAROLYSIN"/>
    <property type="match status" value="1"/>
</dbReference>
<dbReference type="SUPFAM" id="SSF55486">
    <property type="entry name" value="Metalloproteases ('zincins'), catalytic domain"/>
    <property type="match status" value="1"/>
</dbReference>
<dbReference type="InterPro" id="IPR045090">
    <property type="entry name" value="Pept_M3A_M3B"/>
</dbReference>
<evidence type="ECO:0000256" key="3">
    <source>
        <dbReference type="ARBA" id="ARBA00022801"/>
    </source>
</evidence>
<keyword evidence="2 6" id="KW-0479">Metal-binding</keyword>
<comment type="similarity">
    <text evidence="6">Belongs to the peptidase M3 family.</text>
</comment>